<dbReference type="EMBL" id="BMMI01000005">
    <property type="protein sequence ID" value="GGL71812.1"/>
    <property type="molecule type" value="Genomic_DNA"/>
</dbReference>
<evidence type="ECO:0000313" key="4">
    <source>
        <dbReference type="Proteomes" id="UP000648663"/>
    </source>
</evidence>
<gene>
    <name evidence="3" type="ORF">GCM10011589_30170</name>
</gene>
<comment type="caution">
    <text evidence="3">The sequence shown here is derived from an EMBL/GenBank/DDBJ whole genome shotgun (WGS) entry which is preliminary data.</text>
</comment>
<evidence type="ECO:0000256" key="2">
    <source>
        <dbReference type="SAM" id="Phobius"/>
    </source>
</evidence>
<dbReference type="Proteomes" id="UP000648663">
    <property type="component" value="Unassembled WGS sequence"/>
</dbReference>
<keyword evidence="4" id="KW-1185">Reference proteome</keyword>
<keyword evidence="2" id="KW-0812">Transmembrane</keyword>
<keyword evidence="2" id="KW-1133">Transmembrane helix</keyword>
<protein>
    <submittedName>
        <fullName evidence="3">Uncharacterized protein</fullName>
    </submittedName>
</protein>
<reference evidence="4" key="1">
    <citation type="journal article" date="2019" name="Int. J. Syst. Evol. Microbiol.">
        <title>The Global Catalogue of Microorganisms (GCM) 10K type strain sequencing project: providing services to taxonomists for standard genome sequencing and annotation.</title>
        <authorList>
            <consortium name="The Broad Institute Genomics Platform"/>
            <consortium name="The Broad Institute Genome Sequencing Center for Infectious Disease"/>
            <person name="Wu L."/>
            <person name="Ma J."/>
        </authorList>
    </citation>
    <scope>NUCLEOTIDE SEQUENCE [LARGE SCALE GENOMIC DNA]</scope>
    <source>
        <strain evidence="4">CGMCC 4.5581</strain>
    </source>
</reference>
<proteinExistence type="predicted"/>
<evidence type="ECO:0000313" key="3">
    <source>
        <dbReference type="EMBL" id="GGL71812.1"/>
    </source>
</evidence>
<evidence type="ECO:0000256" key="1">
    <source>
        <dbReference type="SAM" id="MobiDB-lite"/>
    </source>
</evidence>
<feature type="region of interest" description="Disordered" evidence="1">
    <location>
        <begin position="219"/>
        <end position="252"/>
    </location>
</feature>
<feature type="transmembrane region" description="Helical" evidence="2">
    <location>
        <begin position="21"/>
        <end position="42"/>
    </location>
</feature>
<accession>A0ABQ2G296</accession>
<keyword evidence="2" id="KW-0472">Membrane</keyword>
<organism evidence="3 4">
    <name type="scientific">Modestobacter marinus</name>
    <dbReference type="NCBI Taxonomy" id="477641"/>
    <lineage>
        <taxon>Bacteria</taxon>
        <taxon>Bacillati</taxon>
        <taxon>Actinomycetota</taxon>
        <taxon>Actinomycetes</taxon>
        <taxon>Geodermatophilales</taxon>
        <taxon>Geodermatophilaceae</taxon>
        <taxon>Modestobacter</taxon>
    </lineage>
</organism>
<feature type="region of interest" description="Disordered" evidence="1">
    <location>
        <begin position="304"/>
        <end position="335"/>
    </location>
</feature>
<sequence length="508" mass="50146">MLGTEMSAVEQQPGPHGVRRAVVTGAFAVLVVLAAGLVLLALQPRTTTATATLTVTPRTEAGADAALLLADRYTALAGSAEVLAAARGDEPALAEVPLGELQEGVEVARPAGTATVAVQVTLPDGDTAVAAANAVVGRLVAAGADEELVDVARGREASPARTTGSSSAARWVLVSVLLALAAGLCAALASALLTGGRAAGRSAGGRAAEADAAVVDDLPAFLTDPPGSSADPPRATVPPRAPGTGATAVSRTVPRGAVSRAAGSAATLTAALLLVLAAVAVGAPPGHAGSSSPIAAAVDEVGPTLTAPDATDPETTTPDPSAPTSTAPDPDVTAPADETAAGALALRSVPLGTDGVAATAAFGGVVLEERAVGLTVTYPSVSLTTDGRRSLAHVRLPTWNCLTAEPPADPVAAGCARSITEYADLPDPQLQVTRDGDRIELTGLFPTYTRPNGGPPGYTGRAYQLAASIGPDGPRRNGSTPATGVVRIGLDSASTAPERGVSRLQHPG</sequence>
<feature type="compositionally biased region" description="Low complexity" evidence="1">
    <location>
        <begin position="304"/>
        <end position="331"/>
    </location>
</feature>
<feature type="transmembrane region" description="Helical" evidence="2">
    <location>
        <begin position="171"/>
        <end position="193"/>
    </location>
</feature>
<name>A0ABQ2G296_9ACTN</name>